<reference evidence="1 2" key="1">
    <citation type="submission" date="2019-07" db="EMBL/GenBank/DDBJ databases">
        <title>Genomic Encyclopedia of Archaeal and Bacterial Type Strains, Phase II (KMG-II): from individual species to whole genera.</title>
        <authorList>
            <person name="Goeker M."/>
        </authorList>
    </citation>
    <scope>NUCLEOTIDE SEQUENCE [LARGE SCALE GENOMIC DNA]</scope>
    <source>
        <strain evidence="1 2">ATCC BAA-1139</strain>
    </source>
</reference>
<accession>A0A562V7L8</accession>
<proteinExistence type="predicted"/>
<comment type="caution">
    <text evidence="1">The sequence shown here is derived from an EMBL/GenBank/DDBJ whole genome shotgun (WGS) entry which is preliminary data.</text>
</comment>
<dbReference type="RefSeq" id="WP_170242051.1">
    <property type="nucleotide sequence ID" value="NZ_VLLN01000033.1"/>
</dbReference>
<sequence length="46" mass="5075">MVKHTQHELEILRLLARGEKEIEAGVGVDMDAVFAEADKLLAVIKS</sequence>
<evidence type="ECO:0000313" key="2">
    <source>
        <dbReference type="Proteomes" id="UP000319449"/>
    </source>
</evidence>
<keyword evidence="2" id="KW-1185">Reference proteome</keyword>
<dbReference type="AlphaFoldDB" id="A0A562V7L8"/>
<organism evidence="1 2">
    <name type="scientific">Geobacter argillaceus</name>
    <dbReference type="NCBI Taxonomy" id="345631"/>
    <lineage>
        <taxon>Bacteria</taxon>
        <taxon>Pseudomonadati</taxon>
        <taxon>Thermodesulfobacteriota</taxon>
        <taxon>Desulfuromonadia</taxon>
        <taxon>Geobacterales</taxon>
        <taxon>Geobacteraceae</taxon>
        <taxon>Geobacter</taxon>
    </lineage>
</organism>
<protein>
    <submittedName>
        <fullName evidence="1">Uncharacterized protein</fullName>
    </submittedName>
</protein>
<evidence type="ECO:0000313" key="1">
    <source>
        <dbReference type="EMBL" id="TWJ13896.1"/>
    </source>
</evidence>
<dbReference type="Proteomes" id="UP000319449">
    <property type="component" value="Unassembled WGS sequence"/>
</dbReference>
<name>A0A562V7L8_9BACT</name>
<dbReference type="EMBL" id="VLLN01000033">
    <property type="protein sequence ID" value="TWJ13896.1"/>
    <property type="molecule type" value="Genomic_DNA"/>
</dbReference>
<gene>
    <name evidence="1" type="ORF">JN12_03613</name>
</gene>